<dbReference type="InterPro" id="IPR018649">
    <property type="entry name" value="SHOCT"/>
</dbReference>
<evidence type="ECO:0000259" key="1">
    <source>
        <dbReference type="Pfam" id="PF09851"/>
    </source>
</evidence>
<comment type="caution">
    <text evidence="2">The sequence shown here is derived from an EMBL/GenBank/DDBJ whole genome shotgun (WGS) entry which is preliminary data.</text>
</comment>
<dbReference type="EMBL" id="JAAGNX010000003">
    <property type="protein sequence ID" value="NDV63134.1"/>
    <property type="molecule type" value="Genomic_DNA"/>
</dbReference>
<keyword evidence="3" id="KW-1185">Reference proteome</keyword>
<name>A0A6B2M4X2_9BACT</name>
<protein>
    <submittedName>
        <fullName evidence="2">SHOCT domain-containing protein</fullName>
    </submittedName>
</protein>
<dbReference type="Pfam" id="PF09851">
    <property type="entry name" value="SHOCT"/>
    <property type="match status" value="1"/>
</dbReference>
<sequence length="129" mass="14384">MVTSSGAGFSTASVRENVFQKASEYCESKGLVMMPVSFNAEPGRMGRNAPSADLVFRALKPGDPELGRPNLRESDEKLDISHDINIKTDQPAVKKADLYEELIRLNELKEKGILTEEEFQIQKEKLLSN</sequence>
<dbReference type="AlphaFoldDB" id="A0A6B2M4X2"/>
<reference evidence="2 3" key="1">
    <citation type="submission" date="2020-02" db="EMBL/GenBank/DDBJ databases">
        <title>Albibacoteraceae fam. nov., the first described family within the subdivision 4 Verrucomicrobia.</title>
        <authorList>
            <person name="Xi F."/>
        </authorList>
    </citation>
    <scope>NUCLEOTIDE SEQUENCE [LARGE SCALE GENOMIC DNA]</scope>
    <source>
        <strain evidence="2 3">CK1056</strain>
    </source>
</reference>
<gene>
    <name evidence="2" type="ORF">G0Q06_11780</name>
</gene>
<evidence type="ECO:0000313" key="2">
    <source>
        <dbReference type="EMBL" id="NDV63134.1"/>
    </source>
</evidence>
<proteinExistence type="predicted"/>
<accession>A0A6B2M4X2</accession>
<feature type="domain" description="SHOCT" evidence="1">
    <location>
        <begin position="100"/>
        <end position="127"/>
    </location>
</feature>
<dbReference type="Proteomes" id="UP000478417">
    <property type="component" value="Unassembled WGS sequence"/>
</dbReference>
<evidence type="ECO:0000313" key="3">
    <source>
        <dbReference type="Proteomes" id="UP000478417"/>
    </source>
</evidence>
<organism evidence="2 3">
    <name type="scientific">Oceanipulchritudo coccoides</name>
    <dbReference type="NCBI Taxonomy" id="2706888"/>
    <lineage>
        <taxon>Bacteria</taxon>
        <taxon>Pseudomonadati</taxon>
        <taxon>Verrucomicrobiota</taxon>
        <taxon>Opitutia</taxon>
        <taxon>Puniceicoccales</taxon>
        <taxon>Oceanipulchritudinaceae</taxon>
        <taxon>Oceanipulchritudo</taxon>
    </lineage>
</organism>